<name>A0ABT5LC56_9GAMM</name>
<keyword evidence="11" id="KW-0238">DNA-binding</keyword>
<comment type="caution">
    <text evidence="15">The sequence shown here is derived from an EMBL/GenBank/DDBJ whole genome shotgun (WGS) entry which is preliminary data.</text>
</comment>
<feature type="binding site" evidence="13">
    <location>
        <position position="424"/>
    </location>
    <ligand>
        <name>Mg(2+)</name>
        <dbReference type="ChEBI" id="CHEBI:18420"/>
        <label>1</label>
        <note>catalytic</note>
    </ligand>
</feature>
<dbReference type="InterPro" id="IPR013506">
    <property type="entry name" value="Topo_IIA_bsu_dom2"/>
</dbReference>
<evidence type="ECO:0000256" key="3">
    <source>
        <dbReference type="ARBA" id="ARBA00012895"/>
    </source>
</evidence>
<feature type="binding site" evidence="13">
    <location>
        <position position="498"/>
    </location>
    <ligand>
        <name>Mg(2+)</name>
        <dbReference type="ChEBI" id="CHEBI:18420"/>
        <label>1</label>
        <note>catalytic</note>
    </ligand>
</feature>
<dbReference type="InterPro" id="IPR036890">
    <property type="entry name" value="HATPase_C_sf"/>
</dbReference>
<dbReference type="SMART" id="SM00433">
    <property type="entry name" value="TOP2c"/>
    <property type="match status" value="1"/>
</dbReference>
<dbReference type="PANTHER" id="PTHR45866">
    <property type="entry name" value="DNA GYRASE/TOPOISOMERASE SUBUNIT B"/>
    <property type="match status" value="1"/>
</dbReference>
<evidence type="ECO:0000256" key="10">
    <source>
        <dbReference type="ARBA" id="ARBA00023029"/>
    </source>
</evidence>
<dbReference type="InterPro" id="IPR018522">
    <property type="entry name" value="TopoIIA_CS"/>
</dbReference>
<dbReference type="Gene3D" id="3.10.20.690">
    <property type="match status" value="1"/>
</dbReference>
<evidence type="ECO:0000256" key="6">
    <source>
        <dbReference type="ARBA" id="ARBA00022723"/>
    </source>
</evidence>
<dbReference type="Gene3D" id="3.30.230.10">
    <property type="match status" value="1"/>
</dbReference>
<dbReference type="SMART" id="SM00387">
    <property type="entry name" value="HATPase_c"/>
    <property type="match status" value="1"/>
</dbReference>
<feature type="site" description="Interaction with DNA" evidence="13">
    <location>
        <position position="449"/>
    </location>
</feature>
<dbReference type="PRINTS" id="PR01159">
    <property type="entry name" value="DNAGYRASEB"/>
</dbReference>
<feature type="binding site" evidence="13">
    <location>
        <position position="498"/>
    </location>
    <ligand>
        <name>Mg(2+)</name>
        <dbReference type="ChEBI" id="CHEBI:18420"/>
        <label>2</label>
    </ligand>
</feature>
<dbReference type="InterPro" id="IPR002288">
    <property type="entry name" value="DNA_gyrase_B_C"/>
</dbReference>
<dbReference type="PROSITE" id="PS00177">
    <property type="entry name" value="TOPOISOMERASE_II"/>
    <property type="match status" value="1"/>
</dbReference>
<dbReference type="InterPro" id="IPR014721">
    <property type="entry name" value="Ribsml_uS5_D2-typ_fold_subgr"/>
</dbReference>
<dbReference type="InterPro" id="IPR001241">
    <property type="entry name" value="Topo_IIA"/>
</dbReference>
<dbReference type="InterPro" id="IPR011557">
    <property type="entry name" value="GyrB"/>
</dbReference>
<dbReference type="InterPro" id="IPR000565">
    <property type="entry name" value="Topo_IIA_B"/>
</dbReference>
<evidence type="ECO:0000256" key="9">
    <source>
        <dbReference type="ARBA" id="ARBA00022842"/>
    </source>
</evidence>
<dbReference type="EC" id="5.6.2.2" evidence="3 13"/>
<dbReference type="Pfam" id="PF18053">
    <property type="entry name" value="GyrB_insert"/>
    <property type="match status" value="1"/>
</dbReference>
<dbReference type="CDD" id="cd00822">
    <property type="entry name" value="TopoII_Trans_DNA_gyrase"/>
    <property type="match status" value="1"/>
</dbReference>
<evidence type="ECO:0000256" key="11">
    <source>
        <dbReference type="ARBA" id="ARBA00023125"/>
    </source>
</evidence>
<dbReference type="InterPro" id="IPR049353">
    <property type="entry name" value="GyrB_hook"/>
</dbReference>
<dbReference type="InterPro" id="IPR034160">
    <property type="entry name" value="TOPRIM_GyrB"/>
</dbReference>
<comment type="function">
    <text evidence="13">A type II topoisomerase that negatively supercoils closed circular double-stranded (ds) DNA in an ATP-dependent manner to modulate DNA topology and maintain chromosomes in an underwound state. Negative supercoiling favors strand separation, and DNA replication, transcription, recombination and repair, all of which involve strand separation. Also able to catalyze the interconversion of other topological isomers of dsDNA rings, including catenanes and knotted rings. Type II topoisomerases break and join 2 DNA strands simultaneously in an ATP-dependent manner.</text>
</comment>
<comment type="similarity">
    <text evidence="2 13">Belongs to the type II topoisomerase GyrB family.</text>
</comment>
<dbReference type="Pfam" id="PF00986">
    <property type="entry name" value="DNA_gyraseB_C"/>
    <property type="match status" value="1"/>
</dbReference>
<evidence type="ECO:0000313" key="16">
    <source>
        <dbReference type="Proteomes" id="UP001217178"/>
    </source>
</evidence>
<feature type="domain" description="Toprim" evidence="14">
    <location>
        <begin position="418"/>
        <end position="533"/>
    </location>
</feature>
<keyword evidence="9 13" id="KW-0460">Magnesium</keyword>
<evidence type="ECO:0000256" key="4">
    <source>
        <dbReference type="ARBA" id="ARBA00019166"/>
    </source>
</evidence>
<dbReference type="InterPro" id="IPR003594">
    <property type="entry name" value="HATPase_dom"/>
</dbReference>
<keyword evidence="8 13" id="KW-0067">ATP-binding</keyword>
<dbReference type="Pfam" id="PF21249">
    <property type="entry name" value="GyrB_hook"/>
    <property type="match status" value="1"/>
</dbReference>
<dbReference type="Pfam" id="PF00204">
    <property type="entry name" value="DNA_gyraseB"/>
    <property type="match status" value="1"/>
</dbReference>
<keyword evidence="7 13" id="KW-0547">Nucleotide-binding</keyword>
<dbReference type="CDD" id="cd03366">
    <property type="entry name" value="TOPRIM_TopoIIA_GyrB"/>
    <property type="match status" value="1"/>
</dbReference>
<dbReference type="SUPFAM" id="SSF55874">
    <property type="entry name" value="ATPase domain of HSP90 chaperone/DNA topoisomerase II/histidine kinase"/>
    <property type="match status" value="1"/>
</dbReference>
<protein>
    <recommendedName>
        <fullName evidence="4 13">DNA gyrase subunit B</fullName>
        <ecNumber evidence="3 13">5.6.2.2</ecNumber>
    </recommendedName>
</protein>
<evidence type="ECO:0000256" key="12">
    <source>
        <dbReference type="ARBA" id="ARBA00023235"/>
    </source>
</evidence>
<dbReference type="InterPro" id="IPR006171">
    <property type="entry name" value="TOPRIM_dom"/>
</dbReference>
<dbReference type="InterPro" id="IPR041423">
    <property type="entry name" value="GyrB_insert"/>
</dbReference>
<evidence type="ECO:0000256" key="13">
    <source>
        <dbReference type="HAMAP-Rule" id="MF_01898"/>
    </source>
</evidence>
<evidence type="ECO:0000259" key="14">
    <source>
        <dbReference type="PROSITE" id="PS50880"/>
    </source>
</evidence>
<dbReference type="InterPro" id="IPR020568">
    <property type="entry name" value="Ribosomal_Su5_D2-typ_SF"/>
</dbReference>
<gene>
    <name evidence="13 15" type="primary">gyrB</name>
    <name evidence="15" type="ORF">PSI23_04875</name>
</gene>
<evidence type="ECO:0000256" key="5">
    <source>
        <dbReference type="ARBA" id="ARBA00022490"/>
    </source>
</evidence>
<dbReference type="HAMAP" id="MF_01898">
    <property type="entry name" value="GyrB"/>
    <property type="match status" value="1"/>
</dbReference>
<comment type="cofactor">
    <cofactor evidence="13">
        <name>Mg(2+)</name>
        <dbReference type="ChEBI" id="CHEBI:18420"/>
    </cofactor>
    <cofactor evidence="13">
        <name>Mn(2+)</name>
        <dbReference type="ChEBI" id="CHEBI:29035"/>
    </cofactor>
    <cofactor evidence="13">
        <name>Ca(2+)</name>
        <dbReference type="ChEBI" id="CHEBI:29108"/>
    </cofactor>
    <text evidence="13">Binds two Mg(2+) per subunit. The magnesium ions form salt bridges with both the protein and the DNA. Can also accept other divalent metal cations, such as Mn(2+) or Ca(2+).</text>
</comment>
<evidence type="ECO:0000256" key="7">
    <source>
        <dbReference type="ARBA" id="ARBA00022741"/>
    </source>
</evidence>
<evidence type="ECO:0000256" key="8">
    <source>
        <dbReference type="ARBA" id="ARBA00022840"/>
    </source>
</evidence>
<dbReference type="CDD" id="cd16928">
    <property type="entry name" value="HATPase_GyrB-like"/>
    <property type="match status" value="1"/>
</dbReference>
<proteinExistence type="inferred from homology"/>
<dbReference type="InterPro" id="IPR013760">
    <property type="entry name" value="Topo_IIA-like_dom_sf"/>
</dbReference>
<dbReference type="RefSeq" id="WP_273554021.1">
    <property type="nucleotide sequence ID" value="NZ_JAQRFI010000007.1"/>
</dbReference>
<dbReference type="SUPFAM" id="SSF56719">
    <property type="entry name" value="Type II DNA topoisomerase"/>
    <property type="match status" value="1"/>
</dbReference>
<comment type="subunit">
    <text evidence="13">Heterotetramer, composed of two GyrA and two GyrB chains. In the heterotetramer, GyrA contains the active site tyrosine that forms a transient covalent intermediate with DNA, while GyrB binds cofactors and catalyzes ATP hydrolysis.</text>
</comment>
<evidence type="ECO:0000256" key="1">
    <source>
        <dbReference type="ARBA" id="ARBA00000185"/>
    </source>
</evidence>
<keyword evidence="5 13" id="KW-0963">Cytoplasm</keyword>
<keyword evidence="10 13" id="KW-0799">Topoisomerase</keyword>
<accession>A0ABT5LC56</accession>
<keyword evidence="12 13" id="KW-0413">Isomerase</keyword>
<dbReference type="SUPFAM" id="SSF54211">
    <property type="entry name" value="Ribosomal protein S5 domain 2-like"/>
    <property type="match status" value="1"/>
</dbReference>
<comment type="subcellular location">
    <subcellularLocation>
        <location evidence="13">Cytoplasm</location>
    </subcellularLocation>
</comment>
<dbReference type="Pfam" id="PF01751">
    <property type="entry name" value="Toprim"/>
    <property type="match status" value="1"/>
</dbReference>
<dbReference type="InterPro" id="IPR013759">
    <property type="entry name" value="Topo_IIA_B_C"/>
</dbReference>
<feature type="site" description="Interaction with DNA" evidence="13">
    <location>
        <position position="452"/>
    </location>
</feature>
<dbReference type="GO" id="GO:0003918">
    <property type="term" value="F:DNA topoisomerase type II (double strand cut, ATP-hydrolyzing) activity"/>
    <property type="evidence" value="ECO:0007669"/>
    <property type="project" value="UniProtKB-EC"/>
</dbReference>
<feature type="binding site" evidence="13">
    <location>
        <position position="500"/>
    </location>
    <ligand>
        <name>Mg(2+)</name>
        <dbReference type="ChEBI" id="CHEBI:18420"/>
        <label>2</label>
    </ligand>
</feature>
<dbReference type="EMBL" id="JAQRFI010000007">
    <property type="protein sequence ID" value="MDC9588662.1"/>
    <property type="molecule type" value="Genomic_DNA"/>
</dbReference>
<keyword evidence="16" id="KW-1185">Reference proteome</keyword>
<keyword evidence="6 13" id="KW-0479">Metal-binding</keyword>
<sequence>MSNTYDSSSIKVLKGLDAVRKRPGMYIGDTDDGTGLHHMVFEVVDNAIDEALAGHCDKIIVTIHADNSVSVLDDGRGIPTGIHEEEGVSAAEVIMTVLHAGGKFDDNSYKVSGGLHGVGVSVVNALSEKLELTIRRDGKVHEQTYHHGVPQSPLNIVGDTEHTGTTVRFWPSMDTFKINTEFEYDILAKRLRELSFLNSGVSIRLVDKRTNAEDLFHYKGGIKAFVEFLSRNKNPIHPNVFYFSTEKDGIGVEISMQWNDGFQENIYCFTNNIPQRDGGTHLVGFRTAMTRTLNSYMDKEGYNKKSKVSATGDDAREGLIAVISVKVPDPKFSSQTKDKLVSSEVKTAVETLMNEKLVEYLLENPNDAKTVVGKIIDAARAREAARKAREMTRRKGALDLAGLPGKLADCQERDPALSELYLVEGDSAGGSAKQGRNRKNQAILPLKGKILNVEKARFDKMLSSQEVATLITALGCGIGRDEYNPDKLRYHSIIIMTDADVDGSHIRTLLLTFFYRQMPEIIERGYVYIAQPPLYKVKKGKQEQYIKDDDAMEAYQMSIALDGAALYTNPHAPALKGEALENLVTEFNTTQKIIRRMERMYPLALLNNLIYHPKLTEDALNNQAKVEEWVSSLVIRLNDKEQHASTYSYQIHENRERQIFEPVLCIRTHGVDTNYNLDFDFIHGGEYRRITKLGELFANLIEEDAYIERGERRQAVSSFEQALEWLTKESRRGLSVQRYKGLGEMNPDQLWETTMNPETRRMMRVTVKDAIATDQLFTTLMGDAVEPRRAFIEENALKAANIDI</sequence>
<dbReference type="NCBIfam" id="NF004189">
    <property type="entry name" value="PRK05644.1"/>
    <property type="match status" value="1"/>
</dbReference>
<dbReference type="PRINTS" id="PR00418">
    <property type="entry name" value="TPI2FAMILY"/>
</dbReference>
<evidence type="ECO:0000313" key="15">
    <source>
        <dbReference type="EMBL" id="MDC9588662.1"/>
    </source>
</evidence>
<comment type="miscellaneous">
    <text evidence="13">Few gyrases are as efficient as E.coli at forming negative supercoils. Not all organisms have 2 type II topoisomerases; in organisms with a single type II topoisomerase this enzyme also has to decatenate newly replicated chromosomes.</text>
</comment>
<dbReference type="NCBIfam" id="TIGR01059">
    <property type="entry name" value="gyrB"/>
    <property type="match status" value="1"/>
</dbReference>
<dbReference type="Gene3D" id="3.30.565.10">
    <property type="entry name" value="Histidine kinase-like ATPase, C-terminal domain"/>
    <property type="match status" value="1"/>
</dbReference>
<dbReference type="Proteomes" id="UP001217178">
    <property type="component" value="Unassembled WGS sequence"/>
</dbReference>
<reference evidence="15 16" key="1">
    <citation type="submission" date="2023-02" db="EMBL/GenBank/DDBJ databases">
        <title>Entomopathogenic bacteria.</title>
        <authorList>
            <person name="Machado R.A."/>
        </authorList>
    </citation>
    <scope>NUCLEOTIDE SEQUENCE [LARGE SCALE GENOMIC DNA]</scope>
    <source>
        <strain evidence="15 16">XENO-10</strain>
    </source>
</reference>
<dbReference type="Pfam" id="PF02518">
    <property type="entry name" value="HATPase_c"/>
    <property type="match status" value="1"/>
</dbReference>
<dbReference type="NCBIfam" id="NF011501">
    <property type="entry name" value="PRK14939.1"/>
    <property type="match status" value="1"/>
</dbReference>
<dbReference type="PROSITE" id="PS50880">
    <property type="entry name" value="TOPRIM"/>
    <property type="match status" value="1"/>
</dbReference>
<organism evidence="15 16">
    <name type="scientific">Xenorhabdus yunnanensis</name>
    <dbReference type="NCBI Taxonomy" id="3025878"/>
    <lineage>
        <taxon>Bacteria</taxon>
        <taxon>Pseudomonadati</taxon>
        <taxon>Pseudomonadota</taxon>
        <taxon>Gammaproteobacteria</taxon>
        <taxon>Enterobacterales</taxon>
        <taxon>Morganellaceae</taxon>
        <taxon>Xenorhabdus</taxon>
    </lineage>
</organism>
<comment type="catalytic activity">
    <reaction evidence="1 13">
        <text>ATP-dependent breakage, passage and rejoining of double-stranded DNA.</text>
        <dbReference type="EC" id="5.6.2.2"/>
    </reaction>
</comment>
<evidence type="ECO:0000256" key="2">
    <source>
        <dbReference type="ARBA" id="ARBA00010708"/>
    </source>
</evidence>
<dbReference type="PANTHER" id="PTHR45866:SF1">
    <property type="entry name" value="DNA GYRASE SUBUNIT B, MITOCHONDRIAL"/>
    <property type="match status" value="1"/>
</dbReference>
<dbReference type="Gene3D" id="3.40.50.670">
    <property type="match status" value="2"/>
</dbReference>